<proteinExistence type="predicted"/>
<dbReference type="EMBL" id="JAUSQP010000001">
    <property type="protein sequence ID" value="MDP9803112.1"/>
    <property type="molecule type" value="Genomic_DNA"/>
</dbReference>
<reference evidence="1 2" key="1">
    <citation type="submission" date="2023-07" db="EMBL/GenBank/DDBJ databases">
        <title>Sorghum-associated microbial communities from plants grown in Nebraska, USA.</title>
        <authorList>
            <person name="Schachtman D."/>
        </authorList>
    </citation>
    <scope>NUCLEOTIDE SEQUENCE [LARGE SCALE GENOMIC DNA]</scope>
    <source>
        <strain evidence="1 2">CC146</strain>
    </source>
</reference>
<comment type="caution">
    <text evidence="1">The sequence shown here is derived from an EMBL/GenBank/DDBJ whole genome shotgun (WGS) entry which is preliminary data.</text>
</comment>
<accession>A0ABD5AKT8</accession>
<gene>
    <name evidence="1" type="ORF">J2771_001366</name>
</gene>
<sequence length="149" mass="17551">MLTDTHQDYIKKVSKILENLEEKGEIMILSQSSEIVSKLIIHSIAEETIEKRVESDFIIECDIPYLLETISSQLSSIFKEDKENSDGIVNQFYHNLLRKLNMQQVAELLHHEGAFEIALRSYYSIKLGNEDYLDLNYLDWRKQYYSQLK</sequence>
<protein>
    <submittedName>
        <fullName evidence="1">Uncharacterized protein</fullName>
    </submittedName>
</protein>
<name>A0ABD5AKT8_ACICA</name>
<organism evidence="1 2">
    <name type="scientific">Acinetobacter calcoaceticus</name>
    <dbReference type="NCBI Taxonomy" id="471"/>
    <lineage>
        <taxon>Bacteria</taxon>
        <taxon>Pseudomonadati</taxon>
        <taxon>Pseudomonadota</taxon>
        <taxon>Gammaproteobacteria</taxon>
        <taxon>Moraxellales</taxon>
        <taxon>Moraxellaceae</taxon>
        <taxon>Acinetobacter</taxon>
        <taxon>Acinetobacter calcoaceticus/baumannii complex</taxon>
    </lineage>
</organism>
<evidence type="ECO:0000313" key="2">
    <source>
        <dbReference type="Proteomes" id="UP001240164"/>
    </source>
</evidence>
<evidence type="ECO:0000313" key="1">
    <source>
        <dbReference type="EMBL" id="MDP9803112.1"/>
    </source>
</evidence>
<dbReference type="Proteomes" id="UP001240164">
    <property type="component" value="Unassembled WGS sequence"/>
</dbReference>
<dbReference type="RefSeq" id="WP_307010733.1">
    <property type="nucleotide sequence ID" value="NZ_JAUSQP010000001.1"/>
</dbReference>
<dbReference type="AlphaFoldDB" id="A0ABD5AKT8"/>